<dbReference type="SUPFAM" id="SSF52172">
    <property type="entry name" value="CheY-like"/>
    <property type="match status" value="1"/>
</dbReference>
<dbReference type="PANTHER" id="PTHR43214:SF41">
    <property type="entry name" value="NITRATE_NITRITE RESPONSE REGULATOR PROTEIN NARP"/>
    <property type="match status" value="1"/>
</dbReference>
<keyword evidence="3" id="KW-0238">DNA-binding</keyword>
<name>A0A840G7S6_RHOTE</name>
<feature type="domain" description="HTH luxR-type" evidence="6">
    <location>
        <begin position="145"/>
        <end position="210"/>
    </location>
</feature>
<dbReference type="SMART" id="SM00421">
    <property type="entry name" value="HTH_LUXR"/>
    <property type="match status" value="1"/>
</dbReference>
<dbReference type="Proteomes" id="UP000587070">
    <property type="component" value="Unassembled WGS sequence"/>
</dbReference>
<dbReference type="PROSITE" id="PS00622">
    <property type="entry name" value="HTH_LUXR_1"/>
    <property type="match status" value="1"/>
</dbReference>
<dbReference type="CDD" id="cd06170">
    <property type="entry name" value="LuxR_C_like"/>
    <property type="match status" value="1"/>
</dbReference>
<dbReference type="CDD" id="cd17535">
    <property type="entry name" value="REC_NarL-like"/>
    <property type="match status" value="1"/>
</dbReference>
<organism evidence="8 9">
    <name type="scientific">Rhodocyclus tenuis</name>
    <name type="common">Rhodospirillum tenue</name>
    <dbReference type="NCBI Taxonomy" id="1066"/>
    <lineage>
        <taxon>Bacteria</taxon>
        <taxon>Pseudomonadati</taxon>
        <taxon>Pseudomonadota</taxon>
        <taxon>Betaproteobacteria</taxon>
        <taxon>Rhodocyclales</taxon>
        <taxon>Rhodocyclaceae</taxon>
        <taxon>Rhodocyclus</taxon>
    </lineage>
</organism>
<dbReference type="PANTHER" id="PTHR43214">
    <property type="entry name" value="TWO-COMPONENT RESPONSE REGULATOR"/>
    <property type="match status" value="1"/>
</dbReference>
<dbReference type="InterPro" id="IPR000792">
    <property type="entry name" value="Tscrpt_reg_LuxR_C"/>
</dbReference>
<evidence type="ECO:0000256" key="5">
    <source>
        <dbReference type="PROSITE-ProRule" id="PRU00169"/>
    </source>
</evidence>
<dbReference type="InterPro" id="IPR039420">
    <property type="entry name" value="WalR-like"/>
</dbReference>
<evidence type="ECO:0000256" key="2">
    <source>
        <dbReference type="ARBA" id="ARBA00023015"/>
    </source>
</evidence>
<dbReference type="PRINTS" id="PR00038">
    <property type="entry name" value="HTHLUXR"/>
</dbReference>
<evidence type="ECO:0000256" key="3">
    <source>
        <dbReference type="ARBA" id="ARBA00023125"/>
    </source>
</evidence>
<dbReference type="InterPro" id="IPR058245">
    <property type="entry name" value="NreC/VraR/RcsB-like_REC"/>
</dbReference>
<evidence type="ECO:0000313" key="8">
    <source>
        <dbReference type="EMBL" id="MBB4247461.1"/>
    </source>
</evidence>
<dbReference type="Pfam" id="PF00072">
    <property type="entry name" value="Response_reg"/>
    <property type="match status" value="1"/>
</dbReference>
<evidence type="ECO:0000256" key="1">
    <source>
        <dbReference type="ARBA" id="ARBA00022553"/>
    </source>
</evidence>
<dbReference type="OrthoDB" id="8585266at2"/>
<dbReference type="AlphaFoldDB" id="A0A840G7S6"/>
<dbReference type="EMBL" id="JACIGE010000005">
    <property type="protein sequence ID" value="MBB4247461.1"/>
    <property type="molecule type" value="Genomic_DNA"/>
</dbReference>
<evidence type="ECO:0000259" key="6">
    <source>
        <dbReference type="PROSITE" id="PS50043"/>
    </source>
</evidence>
<evidence type="ECO:0000313" key="9">
    <source>
        <dbReference type="Proteomes" id="UP000587070"/>
    </source>
</evidence>
<dbReference type="Pfam" id="PF00196">
    <property type="entry name" value="GerE"/>
    <property type="match status" value="1"/>
</dbReference>
<keyword evidence="9" id="KW-1185">Reference proteome</keyword>
<evidence type="ECO:0000259" key="7">
    <source>
        <dbReference type="PROSITE" id="PS50110"/>
    </source>
</evidence>
<keyword evidence="4" id="KW-0804">Transcription</keyword>
<feature type="domain" description="Response regulatory" evidence="7">
    <location>
        <begin position="4"/>
        <end position="120"/>
    </location>
</feature>
<dbReference type="Gene3D" id="3.40.50.2300">
    <property type="match status" value="1"/>
</dbReference>
<feature type="modified residue" description="4-aspartylphosphate" evidence="5">
    <location>
        <position position="55"/>
    </location>
</feature>
<dbReference type="GO" id="GO:0003677">
    <property type="term" value="F:DNA binding"/>
    <property type="evidence" value="ECO:0007669"/>
    <property type="project" value="UniProtKB-KW"/>
</dbReference>
<gene>
    <name evidence="8" type="ORF">GGD90_001832</name>
</gene>
<dbReference type="SUPFAM" id="SSF46894">
    <property type="entry name" value="C-terminal effector domain of the bipartite response regulators"/>
    <property type="match status" value="1"/>
</dbReference>
<dbReference type="GO" id="GO:0006355">
    <property type="term" value="P:regulation of DNA-templated transcription"/>
    <property type="evidence" value="ECO:0007669"/>
    <property type="project" value="InterPro"/>
</dbReference>
<accession>A0A840G7S6</accession>
<dbReference type="InterPro" id="IPR011006">
    <property type="entry name" value="CheY-like_superfamily"/>
</dbReference>
<keyword evidence="1 5" id="KW-0597">Phosphoprotein</keyword>
<evidence type="ECO:0000256" key="4">
    <source>
        <dbReference type="ARBA" id="ARBA00023163"/>
    </source>
</evidence>
<comment type="caution">
    <text evidence="8">The sequence shown here is derived from an EMBL/GenBank/DDBJ whole genome shotgun (WGS) entry which is preliminary data.</text>
</comment>
<dbReference type="RefSeq" id="WP_153116213.1">
    <property type="nucleotide sequence ID" value="NZ_JACIGE010000005.1"/>
</dbReference>
<dbReference type="InterPro" id="IPR016032">
    <property type="entry name" value="Sig_transdc_resp-reg_C-effctor"/>
</dbReference>
<dbReference type="PROSITE" id="PS50043">
    <property type="entry name" value="HTH_LUXR_2"/>
    <property type="match status" value="1"/>
</dbReference>
<proteinExistence type="predicted"/>
<protein>
    <submittedName>
        <fullName evidence="8">Two-component system NarL family response regulator</fullName>
    </submittedName>
</protein>
<dbReference type="SMART" id="SM00448">
    <property type="entry name" value="REC"/>
    <property type="match status" value="1"/>
</dbReference>
<reference evidence="8 9" key="1">
    <citation type="submission" date="2020-08" db="EMBL/GenBank/DDBJ databases">
        <title>Genome sequencing of Purple Non-Sulfur Bacteria from various extreme environments.</title>
        <authorList>
            <person name="Mayer M."/>
        </authorList>
    </citation>
    <scope>NUCLEOTIDE SEQUENCE [LARGE SCALE GENOMIC DNA]</scope>
    <source>
        <strain evidence="8 9">2761</strain>
    </source>
</reference>
<dbReference type="GO" id="GO:0000160">
    <property type="term" value="P:phosphorelay signal transduction system"/>
    <property type="evidence" value="ECO:0007669"/>
    <property type="project" value="InterPro"/>
</dbReference>
<dbReference type="InterPro" id="IPR001789">
    <property type="entry name" value="Sig_transdc_resp-reg_receiver"/>
</dbReference>
<keyword evidence="2" id="KW-0805">Transcription regulation</keyword>
<dbReference type="PROSITE" id="PS50110">
    <property type="entry name" value="RESPONSE_REGULATORY"/>
    <property type="match status" value="1"/>
</dbReference>
<sequence>MSIRVMLVDDHKILREALHSVLEREKDIQLLEDANDGSEAQRLARALKPDVVVMDIGLPSVSGIEVTRRLLREQPEIRVLALSTFSDRRMVLQMLDAGASGYIVKSAGRDELLRGIRALAQGRTYLCPEVSAVVVDSVRSKRCDDKPEGERLGRREREVLRLLADGSTSPEIAGTLHIATSTVEVHRRNIMRKLDLHSVAELTKYAIRNGLTSA</sequence>